<dbReference type="GO" id="GO:0016075">
    <property type="term" value="P:rRNA catabolic process"/>
    <property type="evidence" value="ECO:0007669"/>
    <property type="project" value="TreeGrafter"/>
</dbReference>
<gene>
    <name evidence="3" type="ORF">TMI583_LOCUS43685</name>
</gene>
<sequence>MKNQLTFPYNIDKIVDDWILMGFLVGNDFVPHLPHLHINENALLLLWDTYKKILPKLDGYLNESGQINLPRFEIYMAELAKFDFERFAHENDTLKYFDKLHSIPPEECVNENQTDNNNDVHNMDNSNDNDNSVYFDPDKDHSSAYETISAQNGNEEERPVIQSSTILDDNDNEPLIESEFRQHKTHYYREKMNIEQMTSNIMTTNVENYIFALQWILKYYYNGCQSWSWFYPQHYAPYLSDLKNFKDLNIQFDNGKPFRPFEQLLAVLPPTSCDLLPKPLQSLMTDIESPLLQFYPEDFCLDQNEK</sequence>
<dbReference type="GO" id="GO:0000956">
    <property type="term" value="P:nuclear-transcribed mRNA catabolic process"/>
    <property type="evidence" value="ECO:0007669"/>
    <property type="project" value="TreeGrafter"/>
</dbReference>
<dbReference type="PANTHER" id="PTHR12341">
    <property type="entry name" value="5'-&gt;3' EXORIBONUCLEASE"/>
    <property type="match status" value="1"/>
</dbReference>
<dbReference type="GO" id="GO:0004534">
    <property type="term" value="F:5'-3' RNA exonuclease activity"/>
    <property type="evidence" value="ECO:0007669"/>
    <property type="project" value="TreeGrafter"/>
</dbReference>
<comment type="caution">
    <text evidence="3">The sequence shown here is derived from an EMBL/GenBank/DDBJ whole genome shotgun (WGS) entry which is preliminary data.</text>
</comment>
<proteinExistence type="predicted"/>
<organism evidence="3 4">
    <name type="scientific">Didymodactylos carnosus</name>
    <dbReference type="NCBI Taxonomy" id="1234261"/>
    <lineage>
        <taxon>Eukaryota</taxon>
        <taxon>Metazoa</taxon>
        <taxon>Spiralia</taxon>
        <taxon>Gnathifera</taxon>
        <taxon>Rotifera</taxon>
        <taxon>Eurotatoria</taxon>
        <taxon>Bdelloidea</taxon>
        <taxon>Philodinida</taxon>
        <taxon>Philodinidae</taxon>
        <taxon>Didymodactylos</taxon>
    </lineage>
</organism>
<dbReference type="EMBL" id="CAJOBA010073521">
    <property type="protein sequence ID" value="CAF4404914.1"/>
    <property type="molecule type" value="Genomic_DNA"/>
</dbReference>
<feature type="domain" description="Xrn1 helical" evidence="2">
    <location>
        <begin position="9"/>
        <end position="305"/>
    </location>
</feature>
<name>A0A8S2VXS6_9BILA</name>
<dbReference type="Pfam" id="PF17846">
    <property type="entry name" value="XRN_M"/>
    <property type="match status" value="1"/>
</dbReference>
<feature type="non-terminal residue" evidence="3">
    <location>
        <position position="1"/>
    </location>
</feature>
<evidence type="ECO:0000259" key="2">
    <source>
        <dbReference type="Pfam" id="PF17846"/>
    </source>
</evidence>
<feature type="compositionally biased region" description="Low complexity" evidence="1">
    <location>
        <begin position="115"/>
        <end position="131"/>
    </location>
</feature>
<dbReference type="Gene3D" id="1.25.40.1050">
    <property type="match status" value="1"/>
</dbReference>
<accession>A0A8S2VXS6</accession>
<feature type="region of interest" description="Disordered" evidence="1">
    <location>
        <begin position="108"/>
        <end position="136"/>
    </location>
</feature>
<dbReference type="InterPro" id="IPR027073">
    <property type="entry name" value="5_3_exoribonuclease"/>
</dbReference>
<dbReference type="GO" id="GO:0005634">
    <property type="term" value="C:nucleus"/>
    <property type="evidence" value="ECO:0007669"/>
    <property type="project" value="TreeGrafter"/>
</dbReference>
<dbReference type="GO" id="GO:0003723">
    <property type="term" value="F:RNA binding"/>
    <property type="evidence" value="ECO:0007669"/>
    <property type="project" value="TreeGrafter"/>
</dbReference>
<protein>
    <recommendedName>
        <fullName evidence="2">Xrn1 helical domain-containing protein</fullName>
    </recommendedName>
</protein>
<evidence type="ECO:0000313" key="4">
    <source>
        <dbReference type="Proteomes" id="UP000682733"/>
    </source>
</evidence>
<evidence type="ECO:0000313" key="3">
    <source>
        <dbReference type="EMBL" id="CAF4404914.1"/>
    </source>
</evidence>
<dbReference type="AlphaFoldDB" id="A0A8S2VXS6"/>
<dbReference type="Proteomes" id="UP000682733">
    <property type="component" value="Unassembled WGS sequence"/>
</dbReference>
<reference evidence="3" key="1">
    <citation type="submission" date="2021-02" db="EMBL/GenBank/DDBJ databases">
        <authorList>
            <person name="Nowell W R."/>
        </authorList>
    </citation>
    <scope>NUCLEOTIDE SEQUENCE</scope>
</reference>
<dbReference type="PANTHER" id="PTHR12341:SF7">
    <property type="entry name" value="5'-3' EXORIBONUCLEASE 1"/>
    <property type="match status" value="1"/>
</dbReference>
<evidence type="ECO:0000256" key="1">
    <source>
        <dbReference type="SAM" id="MobiDB-lite"/>
    </source>
</evidence>
<dbReference type="InterPro" id="IPR041412">
    <property type="entry name" value="Xrn1_helical"/>
</dbReference>